<accession>A0A2P2E3H9</accession>
<keyword evidence="3" id="KW-0378">Hydrolase</keyword>
<dbReference type="Pfam" id="PF01145">
    <property type="entry name" value="Band_7"/>
    <property type="match status" value="1"/>
</dbReference>
<sequence length="239" mass="27351">MWKPYSSGLGQKPLESKVQFYFPWNSVFTYSIQWKSYQEKVEVLTRDDLTIVVTAQIIARAKENELYDLQMEVGTDYYEKIIRPQFRTAIRNVLSAYNMVSISKETPNVSIQIKKNLLEKLTNKHVDIDDVIIDDVEYSPSILRAIENKLTKQQEQEQMKFEINIAKRDAEIQIITAEGKAKAILIEAEAQSKAQKLLSESITPKYIQLKAVENPNNKLIILPGGKDGMPLLLNADSVK</sequence>
<dbReference type="PRINTS" id="PR00679">
    <property type="entry name" value="PROHIBITIN"/>
</dbReference>
<dbReference type="GO" id="GO:0006508">
    <property type="term" value="P:proteolysis"/>
    <property type="evidence" value="ECO:0007669"/>
    <property type="project" value="UniProtKB-KW"/>
</dbReference>
<proteinExistence type="predicted"/>
<name>A0A2P2E3H9_9LEPT</name>
<dbReference type="PANTHER" id="PTHR23222:SF0">
    <property type="entry name" value="PROHIBITIN 1"/>
    <property type="match status" value="1"/>
</dbReference>
<evidence type="ECO:0000259" key="2">
    <source>
        <dbReference type="Pfam" id="PF01145"/>
    </source>
</evidence>
<dbReference type="PANTHER" id="PTHR23222">
    <property type="entry name" value="PROHIBITIN"/>
    <property type="match status" value="1"/>
</dbReference>
<dbReference type="GO" id="GO:0016020">
    <property type="term" value="C:membrane"/>
    <property type="evidence" value="ECO:0007669"/>
    <property type="project" value="UniProtKB-SubCell"/>
</dbReference>
<dbReference type="Proteomes" id="UP000245133">
    <property type="component" value="Unassembled WGS sequence"/>
</dbReference>
<dbReference type="GO" id="GO:0008233">
    <property type="term" value="F:peptidase activity"/>
    <property type="evidence" value="ECO:0007669"/>
    <property type="project" value="UniProtKB-KW"/>
</dbReference>
<dbReference type="EMBL" id="BFBB01000008">
    <property type="protein sequence ID" value="GBF51431.1"/>
    <property type="molecule type" value="Genomic_DNA"/>
</dbReference>
<dbReference type="InterPro" id="IPR036013">
    <property type="entry name" value="Band_7/SPFH_dom_sf"/>
</dbReference>
<dbReference type="AlphaFoldDB" id="A0A2P2E3H9"/>
<gene>
    <name evidence="3" type="ORF">LPTSP4_29670</name>
</gene>
<comment type="caution">
    <text evidence="3">The sequence shown here is derived from an EMBL/GenBank/DDBJ whole genome shotgun (WGS) entry which is preliminary data.</text>
</comment>
<dbReference type="CDD" id="cd03401">
    <property type="entry name" value="SPFH_prohibitin"/>
    <property type="match status" value="1"/>
</dbReference>
<evidence type="ECO:0000313" key="4">
    <source>
        <dbReference type="Proteomes" id="UP000245133"/>
    </source>
</evidence>
<reference evidence="3 4" key="1">
    <citation type="submission" date="2018-02" db="EMBL/GenBank/DDBJ databases">
        <title>Novel Leptospira species isolated from soil and water in Japan.</title>
        <authorList>
            <person name="Nakao R."/>
            <person name="Masuzawa T."/>
        </authorList>
    </citation>
    <scope>NUCLEOTIDE SEQUENCE [LARGE SCALE GENOMIC DNA]</scope>
    <source>
        <strain evidence="3 4">YH101</strain>
    </source>
</reference>
<keyword evidence="3" id="KW-0645">Protease</keyword>
<feature type="domain" description="Band 7" evidence="2">
    <location>
        <begin position="7"/>
        <end position="168"/>
    </location>
</feature>
<protein>
    <submittedName>
        <fullName evidence="3">Protease</fullName>
    </submittedName>
</protein>
<organism evidence="3 4">
    <name type="scientific">Leptospira ryugenii</name>
    <dbReference type="NCBI Taxonomy" id="1917863"/>
    <lineage>
        <taxon>Bacteria</taxon>
        <taxon>Pseudomonadati</taxon>
        <taxon>Spirochaetota</taxon>
        <taxon>Spirochaetia</taxon>
        <taxon>Leptospirales</taxon>
        <taxon>Leptospiraceae</taxon>
        <taxon>Leptospira</taxon>
    </lineage>
</organism>
<dbReference type="InterPro" id="IPR001107">
    <property type="entry name" value="Band_7"/>
</dbReference>
<comment type="subcellular location">
    <subcellularLocation>
        <location evidence="1">Membrane</location>
        <topology evidence="1">Single-pass membrane protein</topology>
    </subcellularLocation>
</comment>
<keyword evidence="4" id="KW-1185">Reference proteome</keyword>
<dbReference type="SUPFAM" id="SSF117892">
    <property type="entry name" value="Band 7/SPFH domain"/>
    <property type="match status" value="1"/>
</dbReference>
<dbReference type="Gene3D" id="3.30.479.30">
    <property type="entry name" value="Band 7 domain"/>
    <property type="match status" value="1"/>
</dbReference>
<evidence type="ECO:0000313" key="3">
    <source>
        <dbReference type="EMBL" id="GBF51431.1"/>
    </source>
</evidence>
<evidence type="ECO:0000256" key="1">
    <source>
        <dbReference type="ARBA" id="ARBA00004167"/>
    </source>
</evidence>
<dbReference type="InterPro" id="IPR000163">
    <property type="entry name" value="Prohibitin"/>
</dbReference>